<name>A0AAW6TQD0_9FLAO</name>
<dbReference type="GO" id="GO:0016758">
    <property type="term" value="F:hexosyltransferase activity"/>
    <property type="evidence" value="ECO:0007669"/>
    <property type="project" value="UniProtKB-ARBA"/>
</dbReference>
<evidence type="ECO:0000259" key="1">
    <source>
        <dbReference type="Pfam" id="PF00535"/>
    </source>
</evidence>
<dbReference type="RefSeq" id="WP_282717421.1">
    <property type="nucleotide sequence ID" value="NZ_JASCRY010000004.1"/>
</dbReference>
<comment type="caution">
    <text evidence="2">The sequence shown here is derived from an EMBL/GenBank/DDBJ whole genome shotgun (WGS) entry which is preliminary data.</text>
</comment>
<dbReference type="PANTHER" id="PTHR22916:SF3">
    <property type="entry name" value="UDP-GLCNAC:BETAGAL BETA-1,3-N-ACETYLGLUCOSAMINYLTRANSFERASE-LIKE PROTEIN 1"/>
    <property type="match status" value="1"/>
</dbReference>
<accession>A0AAW6TQD0</accession>
<dbReference type="EC" id="2.4.-.-" evidence="2"/>
<dbReference type="Pfam" id="PF00535">
    <property type="entry name" value="Glycos_transf_2"/>
    <property type="match status" value="1"/>
</dbReference>
<dbReference type="EMBL" id="JASCRY010000004">
    <property type="protein sequence ID" value="MDI5950694.1"/>
    <property type="molecule type" value="Genomic_DNA"/>
</dbReference>
<dbReference type="InterPro" id="IPR001173">
    <property type="entry name" value="Glyco_trans_2-like"/>
</dbReference>
<proteinExistence type="predicted"/>
<keyword evidence="2" id="KW-0808">Transferase</keyword>
<dbReference type="CDD" id="cd00761">
    <property type="entry name" value="Glyco_tranf_GTA_type"/>
    <property type="match status" value="1"/>
</dbReference>
<dbReference type="AlphaFoldDB" id="A0AAW6TQD0"/>
<evidence type="ECO:0000313" key="3">
    <source>
        <dbReference type="Proteomes" id="UP001228643"/>
    </source>
</evidence>
<feature type="domain" description="Glycosyltransferase 2-like" evidence="1">
    <location>
        <begin position="6"/>
        <end position="171"/>
    </location>
</feature>
<keyword evidence="2" id="KW-0328">Glycosyltransferase</keyword>
<protein>
    <submittedName>
        <fullName evidence="2">Glycosyltransferase family 2 protein</fullName>
        <ecNumber evidence="2">2.4.-.-</ecNumber>
    </submittedName>
</protein>
<reference evidence="2 3" key="1">
    <citation type="submission" date="2023-04" db="EMBL/GenBank/DDBJ databases">
        <title>Two novel species of Flavobacterium.</title>
        <authorList>
            <person name="Liu Q."/>
            <person name="Xin Y.-H."/>
        </authorList>
    </citation>
    <scope>NUCLEOTIDE SEQUENCE [LARGE SCALE GENOMIC DNA]</scope>
    <source>
        <strain evidence="2 3">LB2P87</strain>
    </source>
</reference>
<gene>
    <name evidence="2" type="ORF">QLS97_13640</name>
</gene>
<dbReference type="Proteomes" id="UP001228643">
    <property type="component" value="Unassembled WGS sequence"/>
</dbReference>
<sequence>MNPLVSIIVPCYNQAQFLDATLQSVLDQTYENWECMIINDGSSDDTDYIAQKWVAKDSRFVYLHKENGGVSNSRNLAIEKAKGDYIQFLDSDDVLDEKKLELSLNRIHADDGIKIVISNFRMFVDNPFEASIPYCNLNPQLFNFEGLLYQWGASFTIPIHCGFFEASLFESIRFPEDMTAQEDWIVWVSVFKKARKAIFLDKPLAFYRQNPKSRTRTKSLYEDQLKAYAYFKIFLSEEEFHQLSLVLISRYYKSNEDLKSRLRAIKESNTHQSGLMIKKVLKSAGVLKLFKRFLPAILKLKSK</sequence>
<evidence type="ECO:0000313" key="2">
    <source>
        <dbReference type="EMBL" id="MDI5950694.1"/>
    </source>
</evidence>
<dbReference type="PANTHER" id="PTHR22916">
    <property type="entry name" value="GLYCOSYLTRANSFERASE"/>
    <property type="match status" value="1"/>
</dbReference>
<dbReference type="Gene3D" id="3.90.550.10">
    <property type="entry name" value="Spore Coat Polysaccharide Biosynthesis Protein SpsA, Chain A"/>
    <property type="match status" value="1"/>
</dbReference>
<keyword evidence="3" id="KW-1185">Reference proteome</keyword>
<dbReference type="InterPro" id="IPR029044">
    <property type="entry name" value="Nucleotide-diphossugar_trans"/>
</dbReference>
<organism evidence="2 3">
    <name type="scientific">Flavobacterium yafengii</name>
    <dbReference type="NCBI Taxonomy" id="3041253"/>
    <lineage>
        <taxon>Bacteria</taxon>
        <taxon>Pseudomonadati</taxon>
        <taxon>Bacteroidota</taxon>
        <taxon>Flavobacteriia</taxon>
        <taxon>Flavobacteriales</taxon>
        <taxon>Flavobacteriaceae</taxon>
        <taxon>Flavobacterium</taxon>
    </lineage>
</organism>
<dbReference type="SUPFAM" id="SSF53448">
    <property type="entry name" value="Nucleotide-diphospho-sugar transferases"/>
    <property type="match status" value="1"/>
</dbReference>